<accession>A0ABP4USI9</accession>
<name>A0ABP4USI9_9ACTN</name>
<proteinExistence type="predicted"/>
<dbReference type="RefSeq" id="WP_344160954.1">
    <property type="nucleotide sequence ID" value="NZ_BAAANF010000022.1"/>
</dbReference>
<reference evidence="2" key="1">
    <citation type="journal article" date="2019" name="Int. J. Syst. Evol. Microbiol.">
        <title>The Global Catalogue of Microorganisms (GCM) 10K type strain sequencing project: providing services to taxonomists for standard genome sequencing and annotation.</title>
        <authorList>
            <consortium name="The Broad Institute Genomics Platform"/>
            <consortium name="The Broad Institute Genome Sequencing Center for Infectious Disease"/>
            <person name="Wu L."/>
            <person name="Ma J."/>
        </authorList>
    </citation>
    <scope>NUCLEOTIDE SEQUENCE [LARGE SCALE GENOMIC DNA]</scope>
    <source>
        <strain evidence="2">JCM 14307</strain>
    </source>
</reference>
<dbReference type="Proteomes" id="UP001500280">
    <property type="component" value="Unassembled WGS sequence"/>
</dbReference>
<evidence type="ECO:0000313" key="1">
    <source>
        <dbReference type="EMBL" id="GAA1709289.1"/>
    </source>
</evidence>
<organism evidence="1 2">
    <name type="scientific">Kribbella yunnanensis</name>
    <dbReference type="NCBI Taxonomy" id="190194"/>
    <lineage>
        <taxon>Bacteria</taxon>
        <taxon>Bacillati</taxon>
        <taxon>Actinomycetota</taxon>
        <taxon>Actinomycetes</taxon>
        <taxon>Propionibacteriales</taxon>
        <taxon>Kribbellaceae</taxon>
        <taxon>Kribbella</taxon>
    </lineage>
</organism>
<comment type="caution">
    <text evidence="1">The sequence shown here is derived from an EMBL/GenBank/DDBJ whole genome shotgun (WGS) entry which is preliminary data.</text>
</comment>
<evidence type="ECO:0000313" key="2">
    <source>
        <dbReference type="Proteomes" id="UP001500280"/>
    </source>
</evidence>
<sequence>MPDRYAGRPFLKLVDSYVLSLIGELDQATAESLERMTPKLNETYGLSGATWQEVVHSQLHLPPNTARQVVDGWFAEPGNPDPVAWSQFVADQMIG</sequence>
<gene>
    <name evidence="1" type="ORF">GCM10009745_66500</name>
</gene>
<dbReference type="EMBL" id="BAAANF010000022">
    <property type="protein sequence ID" value="GAA1709289.1"/>
    <property type="molecule type" value="Genomic_DNA"/>
</dbReference>
<protein>
    <submittedName>
        <fullName evidence="1">Uncharacterized protein</fullName>
    </submittedName>
</protein>
<keyword evidence="2" id="KW-1185">Reference proteome</keyword>